<gene>
    <name evidence="2" type="ORF">SacxiDRAFT_2418</name>
</gene>
<keyword evidence="1" id="KW-0472">Membrane</keyword>
<dbReference type="RefSeq" id="WP_006238788.1">
    <property type="nucleotide sequence ID" value="NZ_JH636049.1"/>
</dbReference>
<evidence type="ECO:0000256" key="1">
    <source>
        <dbReference type="SAM" id="Phobius"/>
    </source>
</evidence>
<organism evidence="2 3">
    <name type="scientific">Saccharomonospora xinjiangensis XJ-54</name>
    <dbReference type="NCBI Taxonomy" id="882086"/>
    <lineage>
        <taxon>Bacteria</taxon>
        <taxon>Bacillati</taxon>
        <taxon>Actinomycetota</taxon>
        <taxon>Actinomycetes</taxon>
        <taxon>Pseudonocardiales</taxon>
        <taxon>Pseudonocardiaceae</taxon>
        <taxon>Saccharomonospora</taxon>
    </lineage>
</organism>
<reference evidence="2 3" key="1">
    <citation type="submission" date="2012-01" db="EMBL/GenBank/DDBJ databases">
        <title>Improved High-Quality Draft sequence of Saccharomonospora xinjiangensis XJ-54.</title>
        <authorList>
            <consortium name="US DOE Joint Genome Institute"/>
            <person name="Lucas S."/>
            <person name="Han J."/>
            <person name="Lapidus A."/>
            <person name="Cheng J.-F."/>
            <person name="Goodwin L."/>
            <person name="Pitluck S."/>
            <person name="Peters L."/>
            <person name="Mikhailova N."/>
            <person name="Teshima H."/>
            <person name="Detter J.C."/>
            <person name="Han C."/>
            <person name="Tapia R."/>
            <person name="Land M."/>
            <person name="Hauser L."/>
            <person name="Kyrpides N."/>
            <person name="Ivanova N."/>
            <person name="Pagani I."/>
            <person name="Brambilla E.-M."/>
            <person name="Klenk H.-P."/>
            <person name="Woyke T."/>
        </authorList>
    </citation>
    <scope>NUCLEOTIDE SEQUENCE [LARGE SCALE GENOMIC DNA]</scope>
    <source>
        <strain evidence="2 3">XJ-54</strain>
    </source>
</reference>
<sequence length="390" mass="41832">MTERNRHQRTPEPDDALDAALRELHRQARLDHADLEDVRIRVLAAAREEAGDGARRRTRLPRPSLRLPSLLSWRWTTVPAAVVAVAMAVVVPLVMFPGEGGVRPAGPQGTLPAPVVPGSASAEDVLLRAADAVAAAPDRVRVNGSYREYVSWVVDPAWGVVAGQERLGELSPDGRGNLRDTQTFIGPPEWLGHEPGYPALEATGGGVQECAPEGAVSAAPCYHDENWYRDGLFAPFPGDQPPLRWLGTALREASGSPWRFEVEDNAQDRFDTAVRVLRTGTAPAPLRAAIYRELAAMPEVELTDVSVTTTTSADAAGASHSVAVGIEDGERGLRKEIVLDRTTGEFVGAAVVAIEGHDLPDVRPGTVLWSFQFDVTVPYAATPLCSVGDC</sequence>
<evidence type="ECO:0000313" key="3">
    <source>
        <dbReference type="Proteomes" id="UP000004691"/>
    </source>
</evidence>
<dbReference type="EMBL" id="JH636049">
    <property type="protein sequence ID" value="EID54642.1"/>
    <property type="molecule type" value="Genomic_DNA"/>
</dbReference>
<dbReference type="Proteomes" id="UP000004691">
    <property type="component" value="Unassembled WGS sequence"/>
</dbReference>
<dbReference type="OrthoDB" id="3387554at2"/>
<protein>
    <submittedName>
        <fullName evidence="2">Uncharacterized protein</fullName>
    </submittedName>
</protein>
<keyword evidence="3" id="KW-1185">Reference proteome</keyword>
<dbReference type="AlphaFoldDB" id="I0V3D9"/>
<dbReference type="HOGENOM" id="CLU_707673_0_0_11"/>
<keyword evidence="1" id="KW-1133">Transmembrane helix</keyword>
<dbReference type="STRING" id="882086.SacxiDRAFT_2418"/>
<proteinExistence type="predicted"/>
<evidence type="ECO:0000313" key="2">
    <source>
        <dbReference type="EMBL" id="EID54642.1"/>
    </source>
</evidence>
<keyword evidence="1" id="KW-0812">Transmembrane</keyword>
<name>I0V3D9_9PSEU</name>
<accession>I0V3D9</accession>
<dbReference type="eggNOG" id="ENOG503433N">
    <property type="taxonomic scope" value="Bacteria"/>
</dbReference>
<feature type="transmembrane region" description="Helical" evidence="1">
    <location>
        <begin position="75"/>
        <end position="96"/>
    </location>
</feature>